<evidence type="ECO:0000259" key="10">
    <source>
        <dbReference type="PROSITE" id="PS51049"/>
    </source>
</evidence>
<evidence type="ECO:0000256" key="3">
    <source>
        <dbReference type="ARBA" id="ARBA00022692"/>
    </source>
</evidence>
<dbReference type="GO" id="GO:0007097">
    <property type="term" value="P:nuclear migration"/>
    <property type="evidence" value="ECO:0007669"/>
    <property type="project" value="TreeGrafter"/>
</dbReference>
<evidence type="ECO:0000256" key="8">
    <source>
        <dbReference type="SAM" id="Coils"/>
    </source>
</evidence>
<feature type="compositionally biased region" description="Acidic residues" evidence="9">
    <location>
        <begin position="570"/>
        <end position="583"/>
    </location>
</feature>
<keyword evidence="4" id="KW-1133">Transmembrane helix</keyword>
<keyword evidence="5 7" id="KW-0472">Membrane</keyword>
<keyword evidence="3 7" id="KW-0812">Transmembrane</keyword>
<evidence type="ECO:0000313" key="12">
    <source>
        <dbReference type="Proteomes" id="UP000494040"/>
    </source>
</evidence>
<evidence type="ECO:0000256" key="1">
    <source>
        <dbReference type="ARBA" id="ARBA00004126"/>
    </source>
</evidence>
<dbReference type="EnsemblMetazoa" id="XM_014393472.2">
    <property type="protein sequence ID" value="XP_014248958.1"/>
    <property type="gene ID" value="LOC106666348"/>
</dbReference>
<feature type="compositionally biased region" description="Basic and acidic residues" evidence="9">
    <location>
        <begin position="584"/>
        <end position="594"/>
    </location>
</feature>
<dbReference type="Pfam" id="PF10541">
    <property type="entry name" value="KASH"/>
    <property type="match status" value="1"/>
</dbReference>
<dbReference type="InterPro" id="IPR012315">
    <property type="entry name" value="KASH"/>
</dbReference>
<feature type="region of interest" description="Disordered" evidence="9">
    <location>
        <begin position="664"/>
        <end position="696"/>
    </location>
</feature>
<keyword evidence="6" id="KW-0539">Nucleus</keyword>
<feature type="region of interest" description="Disordered" evidence="9">
    <location>
        <begin position="766"/>
        <end position="840"/>
    </location>
</feature>
<organism evidence="11 12">
    <name type="scientific">Cimex lectularius</name>
    <name type="common">Bed bug</name>
    <name type="synonym">Acanthia lectularia</name>
    <dbReference type="NCBI Taxonomy" id="79782"/>
    <lineage>
        <taxon>Eukaryota</taxon>
        <taxon>Metazoa</taxon>
        <taxon>Ecdysozoa</taxon>
        <taxon>Arthropoda</taxon>
        <taxon>Hexapoda</taxon>
        <taxon>Insecta</taxon>
        <taxon>Pterygota</taxon>
        <taxon>Neoptera</taxon>
        <taxon>Paraneoptera</taxon>
        <taxon>Hemiptera</taxon>
        <taxon>Heteroptera</taxon>
        <taxon>Panheteroptera</taxon>
        <taxon>Cimicomorpha</taxon>
        <taxon>Cimicidae</taxon>
        <taxon>Cimex</taxon>
    </lineage>
</organism>
<dbReference type="GO" id="GO:0048471">
    <property type="term" value="C:perinuclear region of cytoplasm"/>
    <property type="evidence" value="ECO:0007669"/>
    <property type="project" value="TreeGrafter"/>
</dbReference>
<feature type="region of interest" description="Disordered" evidence="9">
    <location>
        <begin position="567"/>
        <end position="605"/>
    </location>
</feature>
<dbReference type="PROSITE" id="PS51049">
    <property type="entry name" value="KASH"/>
    <property type="match status" value="1"/>
</dbReference>
<dbReference type="SMART" id="SM01249">
    <property type="entry name" value="KASH"/>
    <property type="match status" value="1"/>
</dbReference>
<feature type="region of interest" description="Disordered" evidence="9">
    <location>
        <begin position="717"/>
        <end position="738"/>
    </location>
</feature>
<dbReference type="RefSeq" id="XP_014248958.1">
    <property type="nucleotide sequence ID" value="XM_014393472.2"/>
</dbReference>
<reference evidence="11" key="1">
    <citation type="submission" date="2022-01" db="UniProtKB">
        <authorList>
            <consortium name="EnsemblMetazoa"/>
        </authorList>
    </citation>
    <scope>IDENTIFICATION</scope>
</reference>
<dbReference type="OMA" id="NHRAKYA"/>
<name>A0A8I6RVU5_CIMLE</name>
<feature type="compositionally biased region" description="Low complexity" evidence="9">
    <location>
        <begin position="773"/>
        <end position="784"/>
    </location>
</feature>
<feature type="topological domain" description="Cytoplasmic" evidence="7">
    <location>
        <begin position="1"/>
        <end position="1403"/>
    </location>
</feature>
<feature type="compositionally biased region" description="Low complexity" evidence="9">
    <location>
        <begin position="869"/>
        <end position="882"/>
    </location>
</feature>
<dbReference type="KEGG" id="clec:106666348"/>
<dbReference type="GO" id="GO:0019894">
    <property type="term" value="F:kinesin binding"/>
    <property type="evidence" value="ECO:0007669"/>
    <property type="project" value="TreeGrafter"/>
</dbReference>
<evidence type="ECO:0000256" key="5">
    <source>
        <dbReference type="ARBA" id="ARBA00023136"/>
    </source>
</evidence>
<feature type="coiled-coil region" evidence="8">
    <location>
        <begin position="1303"/>
        <end position="1351"/>
    </location>
</feature>
<dbReference type="Proteomes" id="UP000494040">
    <property type="component" value="Unassembled WGS sequence"/>
</dbReference>
<evidence type="ECO:0000256" key="7">
    <source>
        <dbReference type="PROSITE-ProRule" id="PRU00385"/>
    </source>
</evidence>
<evidence type="ECO:0000256" key="9">
    <source>
        <dbReference type="SAM" id="MobiDB-lite"/>
    </source>
</evidence>
<dbReference type="PANTHER" id="PTHR21524:SF5">
    <property type="entry name" value="SPECTRIN REPEAT CONTAINING NUCLEAR ENVELOPE PROTEIN 2"/>
    <property type="match status" value="1"/>
</dbReference>
<dbReference type="GO" id="GO:0006997">
    <property type="term" value="P:nucleus organization"/>
    <property type="evidence" value="ECO:0007669"/>
    <property type="project" value="TreeGrafter"/>
</dbReference>
<dbReference type="GO" id="GO:0007010">
    <property type="term" value="P:cytoskeleton organization"/>
    <property type="evidence" value="ECO:0007669"/>
    <property type="project" value="TreeGrafter"/>
</dbReference>
<dbReference type="SUPFAM" id="SSF46966">
    <property type="entry name" value="Spectrin repeat"/>
    <property type="match status" value="1"/>
</dbReference>
<proteinExistence type="inferred from homology"/>
<dbReference type="GO" id="GO:0031965">
    <property type="term" value="C:nuclear membrane"/>
    <property type="evidence" value="ECO:0007669"/>
    <property type="project" value="UniProtKB-SubCell"/>
</dbReference>
<sequence>MCLKNRHKMGLVGVWPRPHYSFSRLQHRNPRRKKRRICGGKRSSLCRWFCSADISTRLAKHLRHLTIIHDDGTLTDPESIMPGGFENSSMKTSFSLSSLQPSSMTLESPEHATLKDRPYSSLRKKPRRDPELDLWRRSWGSRDENKDDFWGVLKNDYQSLIMDNNLLDSCQEAKKDLQYEASPTHEWSPEEFTSQFEEINSWLDRILEAVCTKAETVVDRKLRLSHLEEMKRKTYKRKLFNNQGGRLVARDPSLKDVVAWSMQILNRKWERLVAAVTPRKRSSAECKDICPDVEQELRVLRKWIKETENKQKHLQLSRSRVYTAQELKERAHEQEAIRREIWSHGRIVRSVLRLCERLSVGECEESISSWVRGRRVEASEAAKFAEGIERRWQFLYLNCLELQFAIEHKATQLKQGSPLSASPVDSDEEPVIKYRRLTQTPPASDQEIRQFQDVDCLMEAEDSPVLEVDVDDEVMDVAEVQQVQQEQEREQENVQPSPRIFDISINADDNDSPSKEGVIRQRIELSEDHVRLYELDSKYTSRQLKHKMPKNRSAYENRVGTFCFKHQDTDTDGDLQAEEEERQDETPEVAKTEESSEEEWTYTGQVVESQPKVEVLLDRPKQEIIKQLVDQVEVLASPLRKRTDTKYRRVKEWLCQYPEQREIGDSRDASSEYTTEDDELDSRMYKNTGDSNTSVDLESTIINQDSTESLQVIQEQPRVKLRNNNKSVGQRPKSVSDASAISPTHLIDQLGHSISESAIHELSGTNGVKMDSSVHTGSTLSSSTVEDTAQTQEGSGGGYCSNSLRRRKTKLRKKNLGRKSESGSDGLLAHSDGSHPTPISPIKFPLAKLALRRLSADKAFSDSPHRRYVVPVDSPSSNSSSEVESDGSEKQRRKLTRPDFRIGPAFKVSTYAEVKPVVSNDSSYSEQAWDNYQEKYMSEPYSEDPPDSEAARKLLDFGDDYRNYLDSQSDCASSLGRNTFHRRPRNKPYQCVHSCSCFIFKDGEPTSDLDDVRKLIKTSNERYLFSEQFFSTHLSRMSPIRLIATDFANHIATCKENVEALALLLEKLEEEPSLPSTQECKEIRSLIEKWGGLEKKSEELRKMWSLRREMSSMEDEMLAIGDAVARLAVKVESRDQLEHRIQQVQIEVGKLNTVKQQLFRVNVDVHQFVTKACLQESTLKDDIARLYRTFEDVRERVSSEEESLKELTKTWQQFESYLSNLQVELRNDSETLRLLDQALMQEEEGGGSVPPHLATSVRDLAKILTEKPQDPLITDPQTVYDMTPCGGNYSDSGISDSGSEGDLSEREKKLAALRRLVRHLEAVLAPGSAAIVNMAKRLEQTEKDLRGLQVTCRDLIVRTNVCAEAKTFKSDYNGNCANGKLPRVDDESGTRGSRGWWFWRALRAGLPFQIAVMAIFCIACLLEPQCCDAMNNLSLSISPQLRYVRGPPPV</sequence>
<feature type="region of interest" description="Disordered" evidence="9">
    <location>
        <begin position="866"/>
        <end position="898"/>
    </location>
</feature>
<feature type="domain" description="KASH" evidence="10">
    <location>
        <begin position="1395"/>
        <end position="1450"/>
    </location>
</feature>
<comment type="similarity">
    <text evidence="2">Belongs to the nesprin family.</text>
</comment>
<keyword evidence="8" id="KW-0175">Coiled coil</keyword>
<dbReference type="Gene3D" id="1.20.58.60">
    <property type="match status" value="1"/>
</dbReference>
<evidence type="ECO:0000256" key="2">
    <source>
        <dbReference type="ARBA" id="ARBA00008619"/>
    </source>
</evidence>
<dbReference type="OrthoDB" id="6433614at2759"/>
<evidence type="ECO:0000313" key="11">
    <source>
        <dbReference type="EnsemblMetazoa" id="XP_014248958.1"/>
    </source>
</evidence>
<accession>A0A8I6RVU5</accession>
<feature type="topological domain" description="Perinuclear space" evidence="7">
    <location>
        <begin position="1425"/>
        <end position="1450"/>
    </location>
</feature>
<protein>
    <recommendedName>
        <fullName evidence="10">KASH domain-containing protein</fullName>
    </recommendedName>
</protein>
<dbReference type="CTD" id="38067"/>
<dbReference type="PANTHER" id="PTHR21524">
    <property type="entry name" value="SPECTRIN REPEAT CONTAINING NUCLEAR ENVELOPE PROTEIN 2"/>
    <property type="match status" value="1"/>
</dbReference>
<comment type="subcellular location">
    <subcellularLocation>
        <location evidence="1">Nucleus membrane</location>
    </subcellularLocation>
</comment>
<evidence type="ECO:0000256" key="6">
    <source>
        <dbReference type="ARBA" id="ARBA00023242"/>
    </source>
</evidence>
<keyword evidence="12" id="KW-1185">Reference proteome</keyword>
<feature type="compositionally biased region" description="Basic residues" evidence="9">
    <location>
        <begin position="804"/>
        <end position="817"/>
    </location>
</feature>
<dbReference type="GeneID" id="106666348"/>
<evidence type="ECO:0000256" key="4">
    <source>
        <dbReference type="ARBA" id="ARBA00022989"/>
    </source>
</evidence>